<evidence type="ECO:0000256" key="8">
    <source>
        <dbReference type="ARBA" id="ARBA00023170"/>
    </source>
</evidence>
<keyword evidence="7 13" id="KW-1015">Disulfide bond</keyword>
<dbReference type="EnsemblPlants" id="AES86591">
    <property type="protein sequence ID" value="AES86591"/>
    <property type="gene ID" value="MTR_4g010340"/>
</dbReference>
<dbReference type="InterPro" id="IPR011051">
    <property type="entry name" value="RmlC_Cupin_sf"/>
</dbReference>
<evidence type="ECO:0000313" key="17">
    <source>
        <dbReference type="EMBL" id="AFK34763.1"/>
    </source>
</evidence>
<feature type="binding site" evidence="12">
    <location>
        <position position="105"/>
    </location>
    <ligand>
        <name>Mn(2+)</name>
        <dbReference type="ChEBI" id="CHEBI:29035"/>
    </ligand>
</feature>
<evidence type="ECO:0000313" key="16">
    <source>
        <dbReference type="EMBL" id="AES86591.1"/>
    </source>
</evidence>
<dbReference type="EMBL" id="BT134968">
    <property type="protein sequence ID" value="AFK34763.1"/>
    <property type="molecule type" value="mRNA"/>
</dbReference>
<protein>
    <recommendedName>
        <fullName evidence="14">Germin-like protein</fullName>
    </recommendedName>
</protein>
<name>G7JGZ8_MEDTR</name>
<evidence type="ECO:0000256" key="7">
    <source>
        <dbReference type="ARBA" id="ARBA00023157"/>
    </source>
</evidence>
<accession>G7JGZ8</accession>
<evidence type="ECO:0000256" key="9">
    <source>
        <dbReference type="ARBA" id="ARBA00023180"/>
    </source>
</evidence>
<dbReference type="InterPro" id="IPR014710">
    <property type="entry name" value="RmlC-like_jellyroll"/>
</dbReference>
<keyword evidence="8" id="KW-0675">Receptor</keyword>
<gene>
    <name evidence="19" type="primary">11417864</name>
    <name evidence="16" type="ordered locus">MTR_4g010340</name>
    <name evidence="18" type="ORF">MtrunA17_Chr4g0003361</name>
</gene>
<dbReference type="eggNOG" id="ENOG502QT7C">
    <property type="taxonomic scope" value="Eukaryota"/>
</dbReference>
<keyword evidence="6 14" id="KW-0732">Signal</keyword>
<dbReference type="HOGENOM" id="CLU_015790_0_2_1"/>
<evidence type="ECO:0000256" key="11">
    <source>
        <dbReference type="PIRSR" id="PIRSR601929-1"/>
    </source>
</evidence>
<reference evidence="18" key="5">
    <citation type="journal article" date="2018" name="Nat. Plants">
        <title>Whole-genome landscape of Medicago truncatula symbiotic genes.</title>
        <authorList>
            <person name="Pecrix Y."/>
            <person name="Gamas P."/>
            <person name="Carrere S."/>
        </authorList>
    </citation>
    <scope>NUCLEOTIDE SEQUENCE</scope>
    <source>
        <tissue evidence="18">Leaves</tissue>
    </source>
</reference>
<evidence type="ECO:0000313" key="18">
    <source>
        <dbReference type="EMBL" id="RHN58526.1"/>
    </source>
</evidence>
<dbReference type="CDD" id="cd02241">
    <property type="entry name" value="cupin_OxOx"/>
    <property type="match status" value="1"/>
</dbReference>
<dbReference type="InterPro" id="IPR001929">
    <property type="entry name" value="Germin"/>
</dbReference>
<evidence type="ECO:0000313" key="19">
    <source>
        <dbReference type="EnsemblPlants" id="AES86591"/>
    </source>
</evidence>
<keyword evidence="9" id="KW-0325">Glycoprotein</keyword>
<keyword evidence="4 14" id="KW-0964">Secreted</keyword>
<reference evidence="19" key="4">
    <citation type="submission" date="2015-04" db="UniProtKB">
        <authorList>
            <consortium name="EnsemblPlants"/>
        </authorList>
    </citation>
    <scope>IDENTIFICATION</scope>
    <source>
        <strain evidence="19">cv. Jemalong A17</strain>
    </source>
</reference>
<keyword evidence="20" id="KW-1185">Reference proteome</keyword>
<evidence type="ECO:0000256" key="10">
    <source>
        <dbReference type="ARBA" id="ARBA00023211"/>
    </source>
</evidence>
<dbReference type="Gene3D" id="2.60.120.10">
    <property type="entry name" value="Jelly Rolls"/>
    <property type="match status" value="1"/>
</dbReference>
<feature type="binding site" evidence="11">
    <location>
        <position position="101"/>
    </location>
    <ligand>
        <name>oxalate</name>
        <dbReference type="ChEBI" id="CHEBI:30623"/>
    </ligand>
</feature>
<evidence type="ECO:0000256" key="4">
    <source>
        <dbReference type="ARBA" id="ARBA00022525"/>
    </source>
</evidence>
<feature type="binding site" evidence="12">
    <location>
        <position position="143"/>
    </location>
    <ligand>
        <name>Mn(2+)</name>
        <dbReference type="ChEBI" id="CHEBI:29035"/>
    </ligand>
</feature>
<evidence type="ECO:0000259" key="15">
    <source>
        <dbReference type="SMART" id="SM00835"/>
    </source>
</evidence>
<dbReference type="OMA" id="SEVIMVI"/>
<comment type="similarity">
    <text evidence="2 14">Belongs to the germin family.</text>
</comment>
<evidence type="ECO:0000256" key="13">
    <source>
        <dbReference type="PIRSR" id="PIRSR601929-3"/>
    </source>
</evidence>
<dbReference type="PRINTS" id="PR00325">
    <property type="entry name" value="GERMIN"/>
</dbReference>
<dbReference type="STRING" id="3880.G7JGZ8"/>
<proteinExistence type="evidence at transcript level"/>
<dbReference type="GO" id="GO:0031012">
    <property type="term" value="C:extracellular matrix"/>
    <property type="evidence" value="ECO:0000318"/>
    <property type="project" value="GO_Central"/>
</dbReference>
<dbReference type="Gramene" id="rna20447">
    <property type="protein sequence ID" value="RHN58526.1"/>
    <property type="gene ID" value="gene20447"/>
</dbReference>
<evidence type="ECO:0000256" key="3">
    <source>
        <dbReference type="ARBA" id="ARBA00022523"/>
    </source>
</evidence>
<reference evidence="17" key="2">
    <citation type="submission" date="2012-05" db="EMBL/GenBank/DDBJ databases">
        <authorList>
            <person name="Krishnakumar V."/>
            <person name="Cheung F."/>
            <person name="Xiao Y."/>
            <person name="Chan A."/>
            <person name="Moskal W.A."/>
            <person name="Town C.D."/>
        </authorList>
    </citation>
    <scope>NUCLEOTIDE SEQUENCE</scope>
</reference>
<evidence type="ECO:0000256" key="1">
    <source>
        <dbReference type="ARBA" id="ARBA00004271"/>
    </source>
</evidence>
<dbReference type="AlphaFoldDB" id="G7JGZ8"/>
<dbReference type="InterPro" id="IPR006045">
    <property type="entry name" value="Cupin_1"/>
</dbReference>
<dbReference type="GO" id="GO:0048046">
    <property type="term" value="C:apoplast"/>
    <property type="evidence" value="ECO:0007669"/>
    <property type="project" value="UniProtKB-SubCell"/>
</dbReference>
<reference evidence="16 20" key="3">
    <citation type="journal article" date="2014" name="BMC Genomics">
        <title>An improved genome release (version Mt4.0) for the model legume Medicago truncatula.</title>
        <authorList>
            <person name="Tang H."/>
            <person name="Krishnakumar V."/>
            <person name="Bidwell S."/>
            <person name="Rosen B."/>
            <person name="Chan A."/>
            <person name="Zhou S."/>
            <person name="Gentzbittel L."/>
            <person name="Childs K.L."/>
            <person name="Yandell M."/>
            <person name="Gundlach H."/>
            <person name="Mayer K.F."/>
            <person name="Schwartz D.C."/>
            <person name="Town C.D."/>
        </authorList>
    </citation>
    <scope>GENOME REANNOTATION</scope>
    <source>
        <strain evidence="19 20">cv. Jemalong A17</strain>
    </source>
</reference>
<evidence type="ECO:0000256" key="12">
    <source>
        <dbReference type="PIRSR" id="PIRSR601929-2"/>
    </source>
</evidence>
<keyword evidence="3 14" id="KW-0052">Apoplast</keyword>
<comment type="subcellular location">
    <subcellularLocation>
        <location evidence="1 14">Secreted</location>
        <location evidence="1 14">Extracellular space</location>
        <location evidence="1 14">Apoplast</location>
    </subcellularLocation>
</comment>
<dbReference type="OrthoDB" id="1921208at2759"/>
<keyword evidence="5 11" id="KW-0479">Metal-binding</keyword>
<evidence type="ECO:0000313" key="20">
    <source>
        <dbReference type="Proteomes" id="UP000002051"/>
    </source>
</evidence>
<dbReference type="Pfam" id="PF00190">
    <property type="entry name" value="Cupin_1"/>
    <property type="match status" value="1"/>
</dbReference>
<dbReference type="GO" id="GO:0030145">
    <property type="term" value="F:manganese ion binding"/>
    <property type="evidence" value="ECO:0007669"/>
    <property type="project" value="UniProtKB-UniRule"/>
</dbReference>
<dbReference type="SUPFAM" id="SSF51182">
    <property type="entry name" value="RmlC-like cupins"/>
    <property type="match status" value="1"/>
</dbReference>
<dbReference type="PaxDb" id="3880-AES86591"/>
<evidence type="ECO:0000256" key="6">
    <source>
        <dbReference type="ARBA" id="ARBA00022729"/>
    </source>
</evidence>
<keyword evidence="10 11" id="KW-0464">Manganese</keyword>
<dbReference type="KEGG" id="mtr:11417864"/>
<feature type="binding site" evidence="12">
    <location>
        <position position="99"/>
    </location>
    <ligand>
        <name>Mn(2+)</name>
        <dbReference type="ChEBI" id="CHEBI:29035"/>
    </ligand>
</feature>
<feature type="binding site" evidence="11">
    <location>
        <position position="105"/>
    </location>
    <ligand>
        <name>oxalate</name>
        <dbReference type="ChEBI" id="CHEBI:30623"/>
    </ligand>
</feature>
<feature type="chain" id="PRO_5014572907" description="Germin-like protein" evidence="14">
    <location>
        <begin position="20"/>
        <end position="205"/>
    </location>
</feature>
<dbReference type="Proteomes" id="UP000265566">
    <property type="component" value="Chromosome 4"/>
</dbReference>
<dbReference type="EMBL" id="CM001220">
    <property type="protein sequence ID" value="AES86591.1"/>
    <property type="molecule type" value="Genomic_DNA"/>
</dbReference>
<feature type="signal peptide" evidence="14">
    <location>
        <begin position="1"/>
        <end position="19"/>
    </location>
</feature>
<dbReference type="SMART" id="SM00835">
    <property type="entry name" value="Cupin_1"/>
    <property type="match status" value="1"/>
</dbReference>
<organism evidence="16 20">
    <name type="scientific">Medicago truncatula</name>
    <name type="common">Barrel medic</name>
    <name type="synonym">Medicago tribuloides</name>
    <dbReference type="NCBI Taxonomy" id="3880"/>
    <lineage>
        <taxon>Eukaryota</taxon>
        <taxon>Viridiplantae</taxon>
        <taxon>Streptophyta</taxon>
        <taxon>Embryophyta</taxon>
        <taxon>Tracheophyta</taxon>
        <taxon>Spermatophyta</taxon>
        <taxon>Magnoliopsida</taxon>
        <taxon>eudicotyledons</taxon>
        <taxon>Gunneridae</taxon>
        <taxon>Pentapetalae</taxon>
        <taxon>rosids</taxon>
        <taxon>fabids</taxon>
        <taxon>Fabales</taxon>
        <taxon>Fabaceae</taxon>
        <taxon>Papilionoideae</taxon>
        <taxon>50 kb inversion clade</taxon>
        <taxon>NPAAA clade</taxon>
        <taxon>Hologalegina</taxon>
        <taxon>IRL clade</taxon>
        <taxon>Trifolieae</taxon>
        <taxon>Medicago</taxon>
    </lineage>
</organism>
<dbReference type="EMBL" id="PSQE01000004">
    <property type="protein sequence ID" value="RHN58526.1"/>
    <property type="molecule type" value="Genomic_DNA"/>
</dbReference>
<sequence length="205" mass="21680">MIHTILFFFVLLSSYTSYADDLCVADLLLPNTPSGYPCKSETNVTVNDFVFSGLVPGSTINPFNFAITSAFVTSLPGLNGLGISAARADFGINGSVPVHTHDATELLIVVEGQITAGFITRTKVYSKTIKPGDLIVFPKGLLHFVVNSGVGKAVAFVAFSSSNPSTQILDTLLFGNNLSTSIIAETTLLDVSQILKLKAQFNGTG</sequence>
<feature type="binding site" evidence="12">
    <location>
        <position position="101"/>
    </location>
    <ligand>
        <name>Mn(2+)</name>
        <dbReference type="ChEBI" id="CHEBI:29035"/>
    </ligand>
</feature>
<evidence type="ECO:0000256" key="2">
    <source>
        <dbReference type="ARBA" id="ARBA00007456"/>
    </source>
</evidence>
<feature type="domain" description="Cupin type-1" evidence="15">
    <location>
        <begin position="52"/>
        <end position="195"/>
    </location>
</feature>
<dbReference type="Proteomes" id="UP000002051">
    <property type="component" value="Chromosome 4"/>
</dbReference>
<feature type="disulfide bond" evidence="13">
    <location>
        <begin position="23"/>
        <end position="38"/>
    </location>
</feature>
<dbReference type="FunFam" id="2.60.120.10:FF:000047">
    <property type="entry name" value="Auxin-binding protein ABP19a"/>
    <property type="match status" value="1"/>
</dbReference>
<reference evidence="16 20" key="1">
    <citation type="journal article" date="2011" name="Nature">
        <title>The Medicago genome provides insight into the evolution of rhizobial symbioses.</title>
        <authorList>
            <person name="Young N.D."/>
            <person name="Debelle F."/>
            <person name="Oldroyd G.E."/>
            <person name="Geurts R."/>
            <person name="Cannon S.B."/>
            <person name="Udvardi M.K."/>
            <person name="Benedito V.A."/>
            <person name="Mayer K.F."/>
            <person name="Gouzy J."/>
            <person name="Schoof H."/>
            <person name="Van de Peer Y."/>
            <person name="Proost S."/>
            <person name="Cook D.R."/>
            <person name="Meyers B.C."/>
            <person name="Spannagl M."/>
            <person name="Cheung F."/>
            <person name="De Mita S."/>
            <person name="Krishnakumar V."/>
            <person name="Gundlach H."/>
            <person name="Zhou S."/>
            <person name="Mudge J."/>
            <person name="Bharti A.K."/>
            <person name="Murray J.D."/>
            <person name="Naoumkina M.A."/>
            <person name="Rosen B."/>
            <person name="Silverstein K.A."/>
            <person name="Tang H."/>
            <person name="Rombauts S."/>
            <person name="Zhao P.X."/>
            <person name="Zhou P."/>
            <person name="Barbe V."/>
            <person name="Bardou P."/>
            <person name="Bechner M."/>
            <person name="Bellec A."/>
            <person name="Berger A."/>
            <person name="Berges H."/>
            <person name="Bidwell S."/>
            <person name="Bisseling T."/>
            <person name="Choisne N."/>
            <person name="Couloux A."/>
            <person name="Denny R."/>
            <person name="Deshpande S."/>
            <person name="Dai X."/>
            <person name="Doyle J.J."/>
            <person name="Dudez A.M."/>
            <person name="Farmer A.D."/>
            <person name="Fouteau S."/>
            <person name="Franken C."/>
            <person name="Gibelin C."/>
            <person name="Gish J."/>
            <person name="Goldstein S."/>
            <person name="Gonzalez A.J."/>
            <person name="Green P.J."/>
            <person name="Hallab A."/>
            <person name="Hartog M."/>
            <person name="Hua A."/>
            <person name="Humphray S.J."/>
            <person name="Jeong D.H."/>
            <person name="Jing Y."/>
            <person name="Jocker A."/>
            <person name="Kenton S.M."/>
            <person name="Kim D.J."/>
            <person name="Klee K."/>
            <person name="Lai H."/>
            <person name="Lang C."/>
            <person name="Lin S."/>
            <person name="Macmil S.L."/>
            <person name="Magdelenat G."/>
            <person name="Matthews L."/>
            <person name="McCorrison J."/>
            <person name="Monaghan E.L."/>
            <person name="Mun J.H."/>
            <person name="Najar F.Z."/>
            <person name="Nicholson C."/>
            <person name="Noirot C."/>
            <person name="O'Bleness M."/>
            <person name="Paule C.R."/>
            <person name="Poulain J."/>
            <person name="Prion F."/>
            <person name="Qin B."/>
            <person name="Qu C."/>
            <person name="Retzel E.F."/>
            <person name="Riddle C."/>
            <person name="Sallet E."/>
            <person name="Samain S."/>
            <person name="Samson N."/>
            <person name="Sanders I."/>
            <person name="Saurat O."/>
            <person name="Scarpelli C."/>
            <person name="Schiex T."/>
            <person name="Segurens B."/>
            <person name="Severin A.J."/>
            <person name="Sherrier D.J."/>
            <person name="Shi R."/>
            <person name="Sims S."/>
            <person name="Singer S.R."/>
            <person name="Sinharoy S."/>
            <person name="Sterck L."/>
            <person name="Viollet A."/>
            <person name="Wang B.B."/>
            <person name="Wang K."/>
            <person name="Wang M."/>
            <person name="Wang X."/>
            <person name="Warfsmann J."/>
            <person name="Weissenbach J."/>
            <person name="White D.D."/>
            <person name="White J.D."/>
            <person name="Wiley G.B."/>
            <person name="Wincker P."/>
            <person name="Xing Y."/>
            <person name="Yang L."/>
            <person name="Yao Z."/>
            <person name="Ying F."/>
            <person name="Zhai J."/>
            <person name="Zhou L."/>
            <person name="Zuber A."/>
            <person name="Denarie J."/>
            <person name="Dixon R.A."/>
            <person name="May G.D."/>
            <person name="Schwartz D.C."/>
            <person name="Rogers J."/>
            <person name="Quetier F."/>
            <person name="Town C.D."/>
            <person name="Roe B.A."/>
        </authorList>
    </citation>
    <scope>NUCLEOTIDE SEQUENCE [LARGE SCALE GENOMIC DNA]</scope>
    <source>
        <strain evidence="16">A17</strain>
        <strain evidence="19 20">cv. Jemalong A17</strain>
    </source>
</reference>
<dbReference type="PANTHER" id="PTHR31238">
    <property type="entry name" value="GERMIN-LIKE PROTEIN SUBFAMILY 3 MEMBER 3"/>
    <property type="match status" value="1"/>
</dbReference>
<evidence type="ECO:0000256" key="14">
    <source>
        <dbReference type="RuleBase" id="RU366015"/>
    </source>
</evidence>
<evidence type="ECO:0000256" key="5">
    <source>
        <dbReference type="ARBA" id="ARBA00022723"/>
    </source>
</evidence>